<feature type="active site" description="Proton donor/acceptor" evidence="5">
    <location>
        <position position="135"/>
    </location>
</feature>
<proteinExistence type="inferred from homology"/>
<dbReference type="InterPro" id="IPR001509">
    <property type="entry name" value="Epimerase_deHydtase"/>
</dbReference>
<feature type="binding site" evidence="5">
    <location>
        <position position="230"/>
    </location>
    <ligand>
        <name>substrate</name>
    </ligand>
</feature>
<comment type="caution">
    <text evidence="5">Lacks conserved residue(s) required for the propagation of feature annotation.</text>
</comment>
<dbReference type="Proteomes" id="UP000306813">
    <property type="component" value="Unassembled WGS sequence"/>
</dbReference>
<evidence type="ECO:0000256" key="1">
    <source>
        <dbReference type="ARBA" id="ARBA00005959"/>
    </source>
</evidence>
<keyword evidence="4 5" id="KW-0413">Isomerase</keyword>
<dbReference type="RefSeq" id="WP_082199144.1">
    <property type="nucleotide sequence ID" value="NZ_CP020478.1"/>
</dbReference>
<keyword evidence="2 5" id="KW-0521">NADP</keyword>
<evidence type="ECO:0000256" key="3">
    <source>
        <dbReference type="ARBA" id="ARBA00023002"/>
    </source>
</evidence>
<dbReference type="KEGG" id="chv:CHELV3228_0212"/>
<dbReference type="HAMAP" id="MF_00956">
    <property type="entry name" value="GDP_fucose_synth"/>
    <property type="match status" value="1"/>
</dbReference>
<dbReference type="InterPro" id="IPR036291">
    <property type="entry name" value="NAD(P)-bd_dom_sf"/>
</dbReference>
<dbReference type="PANTHER" id="PTHR43238">
    <property type="entry name" value="GDP-L-FUCOSE SYNTHASE"/>
    <property type="match status" value="1"/>
</dbReference>
<dbReference type="GeneID" id="52036135"/>
<dbReference type="InterPro" id="IPR028614">
    <property type="entry name" value="GDP_fucose/colitose_synth"/>
</dbReference>
<reference evidence="7 8" key="1">
    <citation type="submission" date="2019-05" db="EMBL/GenBank/DDBJ databases">
        <title>Draft genomes of eight strains of Campylobacter helveticus isolated from cats and a dog in New Zealand.</title>
        <authorList>
            <person name="Bojanic K."/>
            <person name="Midwinter A.C."/>
            <person name="Biggs P.J."/>
            <person name="Acke E."/>
            <person name="Cornelius A.J."/>
            <person name="Marshall J.C."/>
        </authorList>
    </citation>
    <scope>NUCLEOTIDE SEQUENCE [LARGE SCALE GENOMIC DNA]</scope>
    <source>
        <strain evidence="7 8">ACP123b</strain>
    </source>
</reference>
<dbReference type="GO" id="GO:0070401">
    <property type="term" value="F:NADP+ binding"/>
    <property type="evidence" value="ECO:0007669"/>
    <property type="project" value="UniProtKB-UniRule"/>
</dbReference>
<feature type="binding site" evidence="5">
    <location>
        <position position="186"/>
    </location>
    <ligand>
        <name>substrate</name>
    </ligand>
</feature>
<comment type="function">
    <text evidence="5">Catalyzes the two-step NADP-dependent conversion of GDP-4-dehydro-6-deoxy-D-mannose to GDP-fucose, involving an epimerase and a reductase reaction.</text>
</comment>
<dbReference type="GO" id="GO:0050577">
    <property type="term" value="F:GDP-L-fucose synthase activity"/>
    <property type="evidence" value="ECO:0007669"/>
    <property type="project" value="UniProtKB-UniRule"/>
</dbReference>
<feature type="site" description="Important for catalytic activity" evidence="5">
    <location>
        <position position="106"/>
    </location>
</feature>
<accession>A0AAX2UHE9</accession>
<dbReference type="GO" id="GO:0042351">
    <property type="term" value="P:'de novo' GDP-L-fucose biosynthetic process"/>
    <property type="evidence" value="ECO:0007669"/>
    <property type="project" value="UniProtKB-UniRule"/>
</dbReference>
<comment type="similarity">
    <text evidence="1 5">Belongs to the NAD(P)-dependent epimerase/dehydratase family. Fucose synthase subfamily.</text>
</comment>
<dbReference type="CDD" id="cd05239">
    <property type="entry name" value="GDP_FS_SDR_e"/>
    <property type="match status" value="1"/>
</dbReference>
<dbReference type="GO" id="GO:0016853">
    <property type="term" value="F:isomerase activity"/>
    <property type="evidence" value="ECO:0007669"/>
    <property type="project" value="UniProtKB-KW"/>
</dbReference>
<feature type="binding site" evidence="5">
    <location>
        <begin position="11"/>
        <end position="17"/>
    </location>
    <ligand>
        <name>NADP(+)</name>
        <dbReference type="ChEBI" id="CHEBI:58349"/>
    </ligand>
</feature>
<evidence type="ECO:0000256" key="2">
    <source>
        <dbReference type="ARBA" id="ARBA00022857"/>
    </source>
</evidence>
<evidence type="ECO:0000256" key="5">
    <source>
        <dbReference type="HAMAP-Rule" id="MF_00956"/>
    </source>
</evidence>
<dbReference type="AlphaFoldDB" id="A0AAX2UHE9"/>
<keyword evidence="5" id="KW-0511">Multifunctional enzyme</keyword>
<feature type="binding site" evidence="5">
    <location>
        <position position="139"/>
    </location>
    <ligand>
        <name>NADP(+)</name>
        <dbReference type="ChEBI" id="CHEBI:58349"/>
    </ligand>
</feature>
<comment type="pathway">
    <text evidence="5">Nucleotide-sugar biosynthesis; GDP-L-fucose biosynthesis via de novo pathway; GDP-L-fucose from GDP-alpha-D-mannose: step 2/2.</text>
</comment>
<gene>
    <name evidence="5" type="primary">fcl</name>
    <name evidence="7" type="ORF">FDW42_09235</name>
</gene>
<evidence type="ECO:0000256" key="4">
    <source>
        <dbReference type="ARBA" id="ARBA00023235"/>
    </source>
</evidence>
<comment type="catalytic activity">
    <reaction evidence="5">
        <text>GDP-beta-L-fucose + NADP(+) = GDP-4-dehydro-alpha-D-rhamnose + NADPH + H(+)</text>
        <dbReference type="Rhea" id="RHEA:18885"/>
        <dbReference type="ChEBI" id="CHEBI:15378"/>
        <dbReference type="ChEBI" id="CHEBI:57273"/>
        <dbReference type="ChEBI" id="CHEBI:57783"/>
        <dbReference type="ChEBI" id="CHEBI:57964"/>
        <dbReference type="ChEBI" id="CHEBI:58349"/>
        <dbReference type="EC" id="1.1.1.271"/>
    </reaction>
</comment>
<evidence type="ECO:0000313" key="8">
    <source>
        <dbReference type="Proteomes" id="UP000306813"/>
    </source>
</evidence>
<dbReference type="PANTHER" id="PTHR43238:SF1">
    <property type="entry name" value="GDP-L-FUCOSE SYNTHASE"/>
    <property type="match status" value="1"/>
</dbReference>
<sequence length="351" mass="40134">MQKNSKIYIAGHNGTAGSAILKRLKELGFTHIITKSRLELDLLEQNKVAEFFAKERPEYVFFAAAKLGHLGVKAQADILYENLVMQNNVFHNAYLNKVKKLIFFGSSWMYPQKAINPIKEESLLSDELDYVAEPYAISKIAGLKMAEAYNLQYGTNFISVALTNLYGETKDFDFKTAKVLPAMLRKMHLAKLLYESKHEELMLDLGLSDINEAKRFLKNQGIDEKSVELWGSGKPRREFIHSQDLADACIYLMQNVDFKDLHAQNNKEIKNTHINVGTNKDLSIRDLAEMIKKIVAYEGVLKFDTAKPDSSMNRLLDCSKIHALGWRHKIELEDGIKMMYGWYLQSKKGKL</sequence>
<feature type="binding site" evidence="5">
    <location>
        <position position="309"/>
    </location>
    <ligand>
        <name>substrate</name>
    </ligand>
</feature>
<dbReference type="SUPFAM" id="SSF51735">
    <property type="entry name" value="NAD(P)-binding Rossmann-fold domains"/>
    <property type="match status" value="1"/>
</dbReference>
<feature type="domain" description="NAD-dependent epimerase/dehydratase" evidence="6">
    <location>
        <begin position="7"/>
        <end position="259"/>
    </location>
</feature>
<keyword evidence="3 5" id="KW-0560">Oxidoreductase</keyword>
<name>A0AAX2UHE9_9BACT</name>
<comment type="caution">
    <text evidence="7">The sequence shown here is derived from an EMBL/GenBank/DDBJ whole genome shotgun (WGS) entry which is preliminary data.</text>
</comment>
<dbReference type="Pfam" id="PF01370">
    <property type="entry name" value="Epimerase"/>
    <property type="match status" value="1"/>
</dbReference>
<evidence type="ECO:0000313" key="7">
    <source>
        <dbReference type="EMBL" id="TNB55412.1"/>
    </source>
</evidence>
<dbReference type="EC" id="1.1.1.271" evidence="5"/>
<protein>
    <recommendedName>
        <fullName evidence="5">GDP-L-fucose synthase</fullName>
        <ecNumber evidence="5">1.1.1.271</ecNumber>
    </recommendedName>
    <alternativeName>
        <fullName evidence="5">GDP-4-keto-6-deoxy-D-mannose-3,5-epimerase-4-reductase</fullName>
    </alternativeName>
</protein>
<dbReference type="EMBL" id="VDBS01000078">
    <property type="protein sequence ID" value="TNB55412.1"/>
    <property type="molecule type" value="Genomic_DNA"/>
</dbReference>
<feature type="binding site" evidence="5">
    <location>
        <position position="237"/>
    </location>
    <ligand>
        <name>substrate</name>
    </ligand>
</feature>
<organism evidence="7 8">
    <name type="scientific">Campylobacter helveticus</name>
    <dbReference type="NCBI Taxonomy" id="28898"/>
    <lineage>
        <taxon>Bacteria</taxon>
        <taxon>Pseudomonadati</taxon>
        <taxon>Campylobacterota</taxon>
        <taxon>Epsilonproteobacteria</taxon>
        <taxon>Campylobacterales</taxon>
        <taxon>Campylobacteraceae</taxon>
        <taxon>Campylobacter</taxon>
    </lineage>
</organism>
<dbReference type="Gene3D" id="3.40.50.720">
    <property type="entry name" value="NAD(P)-binding Rossmann-like Domain"/>
    <property type="match status" value="2"/>
</dbReference>
<evidence type="ECO:0000259" key="6">
    <source>
        <dbReference type="Pfam" id="PF01370"/>
    </source>
</evidence>